<proteinExistence type="predicted"/>
<dbReference type="RefSeq" id="WP_160776917.1">
    <property type="nucleotide sequence ID" value="NZ_WUMV01000008.1"/>
</dbReference>
<gene>
    <name evidence="2" type="ORF">GR183_17260</name>
</gene>
<evidence type="ECO:0000313" key="3">
    <source>
        <dbReference type="Proteomes" id="UP000433101"/>
    </source>
</evidence>
<feature type="region of interest" description="Disordered" evidence="1">
    <location>
        <begin position="238"/>
        <end position="268"/>
    </location>
</feature>
<reference evidence="2 3" key="1">
    <citation type="submission" date="2019-12" db="EMBL/GenBank/DDBJ databases">
        <authorList>
            <person name="Li M."/>
        </authorList>
    </citation>
    <scope>NUCLEOTIDE SEQUENCE [LARGE SCALE GENOMIC DNA]</scope>
    <source>
        <strain evidence="2 3">GBMRC 2046</strain>
    </source>
</reference>
<comment type="caution">
    <text evidence="2">The sequence shown here is derived from an EMBL/GenBank/DDBJ whole genome shotgun (WGS) entry which is preliminary data.</text>
</comment>
<name>A0A7X3LX34_9HYPH</name>
<evidence type="ECO:0000313" key="2">
    <source>
        <dbReference type="EMBL" id="MXN66668.1"/>
    </source>
</evidence>
<accession>A0A7X3LX34</accession>
<protein>
    <submittedName>
        <fullName evidence="2">Uncharacterized protein</fullName>
    </submittedName>
</protein>
<sequence length="676" mass="73360">MYQPGVTEAIWHFAGYLHLADELARARIAYEEFLREQYIAAEKFGVDPELTSIAPVTFEGMGANATHVDLSHTKDTSYDIRIRFKHDANVPEADIGHPVQGDQVQQFIANLYFAPGVIEPNYYLIRFEGGDQKWIEIHQTNHMHTNNYVNVVWESGIADLHDVDVEASLASMMELAEAAFPEAYMPDGATGAEILDFFVNHQEEIASSGEAPPQVVQGVYVNGVLQAEGTEVKLDLFDDDGHREGAPPLMPRALADDDEEDESEDASLADAGAIEPAEAEYEGPFQAAAVGGKIADNTAVIVDANEACGTMVVMGNWHVTNAIFQLNIYSDNDHVSVAGAGNGFGPLVEAGGNVAMNRAELADRALFDDEIDNRGMTGFNWEIETVHGDFYDIKTLFQENYVCSTDITVQSMSTANYSLMVDHTGQYNLISLSDLGSSYDLIVVLGDYHSANYIKQMNFIEDSDYVMSASMAENGGGGQSVYTGQNYLLNTASIYSYRDGEYQEVTDELESFLDDVENANYIQPETWWEISGAGSTTMNVLYVTGDYYDINYICQKNVIADVDTAVQMFSPGGGAGGQYLSTGANTAENYASIYDFGAYGDQFLGGEMYEDSMLVQTNIVAGDDDDIEYGDVDQLASELVAFVDTSGGGSGDDDGGGFMSGAEIANGGDMLGGVMT</sequence>
<organism evidence="2 3">
    <name type="scientific">Stappia sediminis</name>
    <dbReference type="NCBI Taxonomy" id="2692190"/>
    <lineage>
        <taxon>Bacteria</taxon>
        <taxon>Pseudomonadati</taxon>
        <taxon>Pseudomonadota</taxon>
        <taxon>Alphaproteobacteria</taxon>
        <taxon>Hyphomicrobiales</taxon>
        <taxon>Stappiaceae</taxon>
        <taxon>Stappia</taxon>
    </lineage>
</organism>
<feature type="compositionally biased region" description="Acidic residues" evidence="1">
    <location>
        <begin position="256"/>
        <end position="267"/>
    </location>
</feature>
<keyword evidence="3" id="KW-1185">Reference proteome</keyword>
<dbReference type="EMBL" id="WUMV01000008">
    <property type="protein sequence ID" value="MXN66668.1"/>
    <property type="molecule type" value="Genomic_DNA"/>
</dbReference>
<dbReference type="AlphaFoldDB" id="A0A7X3LX34"/>
<dbReference type="Proteomes" id="UP000433101">
    <property type="component" value="Unassembled WGS sequence"/>
</dbReference>
<evidence type="ECO:0000256" key="1">
    <source>
        <dbReference type="SAM" id="MobiDB-lite"/>
    </source>
</evidence>